<proteinExistence type="predicted"/>
<reference evidence="1" key="2">
    <citation type="journal article" date="2024" name="Plant">
        <title>Genomic evolution and insights into agronomic trait innovations of Sesamum species.</title>
        <authorList>
            <person name="Miao H."/>
            <person name="Wang L."/>
            <person name="Qu L."/>
            <person name="Liu H."/>
            <person name="Sun Y."/>
            <person name="Le M."/>
            <person name="Wang Q."/>
            <person name="Wei S."/>
            <person name="Zheng Y."/>
            <person name="Lin W."/>
            <person name="Duan Y."/>
            <person name="Cao H."/>
            <person name="Xiong S."/>
            <person name="Wang X."/>
            <person name="Wei L."/>
            <person name="Li C."/>
            <person name="Ma Q."/>
            <person name="Ju M."/>
            <person name="Zhao R."/>
            <person name="Li G."/>
            <person name="Mu C."/>
            <person name="Tian Q."/>
            <person name="Mei H."/>
            <person name="Zhang T."/>
            <person name="Gao T."/>
            <person name="Zhang H."/>
        </authorList>
    </citation>
    <scope>NUCLEOTIDE SEQUENCE</scope>
    <source>
        <strain evidence="1">KEN8</strain>
    </source>
</reference>
<gene>
    <name evidence="1" type="ORF">Scaly_1072900</name>
</gene>
<dbReference type="AlphaFoldDB" id="A0AAW2QKT5"/>
<reference evidence="1" key="1">
    <citation type="submission" date="2020-06" db="EMBL/GenBank/DDBJ databases">
        <authorList>
            <person name="Li T."/>
            <person name="Hu X."/>
            <person name="Zhang T."/>
            <person name="Song X."/>
            <person name="Zhang H."/>
            <person name="Dai N."/>
            <person name="Sheng W."/>
            <person name="Hou X."/>
            <person name="Wei L."/>
        </authorList>
    </citation>
    <scope>NUCLEOTIDE SEQUENCE</scope>
    <source>
        <strain evidence="1">KEN8</strain>
        <tissue evidence="1">Leaf</tissue>
    </source>
</reference>
<organism evidence="1">
    <name type="scientific">Sesamum calycinum</name>
    <dbReference type="NCBI Taxonomy" id="2727403"/>
    <lineage>
        <taxon>Eukaryota</taxon>
        <taxon>Viridiplantae</taxon>
        <taxon>Streptophyta</taxon>
        <taxon>Embryophyta</taxon>
        <taxon>Tracheophyta</taxon>
        <taxon>Spermatophyta</taxon>
        <taxon>Magnoliopsida</taxon>
        <taxon>eudicotyledons</taxon>
        <taxon>Gunneridae</taxon>
        <taxon>Pentapetalae</taxon>
        <taxon>asterids</taxon>
        <taxon>lamiids</taxon>
        <taxon>Lamiales</taxon>
        <taxon>Pedaliaceae</taxon>
        <taxon>Sesamum</taxon>
    </lineage>
</organism>
<evidence type="ECO:0000313" key="1">
    <source>
        <dbReference type="EMBL" id="KAL0368540.1"/>
    </source>
</evidence>
<dbReference type="EMBL" id="JACGWM010000006">
    <property type="protein sequence ID" value="KAL0368540.1"/>
    <property type="molecule type" value="Genomic_DNA"/>
</dbReference>
<name>A0AAW2QKT5_9LAMI</name>
<protein>
    <submittedName>
        <fullName evidence="1">Myosin-6</fullName>
    </submittedName>
</protein>
<comment type="caution">
    <text evidence="1">The sequence shown here is derived from an EMBL/GenBank/DDBJ whole genome shotgun (WGS) entry which is preliminary data.</text>
</comment>
<sequence length="85" mass="9529">MKTLMKEDSSDADSNSFLLDDNSGIPFSVDDISRSLQHTDFTRVKPPAELLETPGFEFYKDNAVFLQHFPLIFEMPTSALGSGNR</sequence>
<accession>A0AAW2QKT5</accession>